<reference evidence="2" key="1">
    <citation type="journal article" date="2014" name="Front. Microbiol.">
        <title>High frequency of phylogenetically diverse reductive dehalogenase-homologous genes in deep subseafloor sedimentary metagenomes.</title>
        <authorList>
            <person name="Kawai M."/>
            <person name="Futagami T."/>
            <person name="Toyoda A."/>
            <person name="Takaki Y."/>
            <person name="Nishi S."/>
            <person name="Hori S."/>
            <person name="Arai W."/>
            <person name="Tsubouchi T."/>
            <person name="Morono Y."/>
            <person name="Uchiyama I."/>
            <person name="Ito T."/>
            <person name="Fujiyama A."/>
            <person name="Inagaki F."/>
            <person name="Takami H."/>
        </authorList>
    </citation>
    <scope>NUCLEOTIDE SEQUENCE</scope>
    <source>
        <strain evidence="2">Expedition CK06-06</strain>
    </source>
</reference>
<dbReference type="EMBL" id="BARV01004949">
    <property type="protein sequence ID" value="GAI09264.1"/>
    <property type="molecule type" value="Genomic_DNA"/>
</dbReference>
<protein>
    <submittedName>
        <fullName evidence="2">Uncharacterized protein</fullName>
    </submittedName>
</protein>
<keyword evidence="1" id="KW-1133">Transmembrane helix</keyword>
<proteinExistence type="predicted"/>
<feature type="transmembrane region" description="Helical" evidence="1">
    <location>
        <begin position="32"/>
        <end position="54"/>
    </location>
</feature>
<sequence>MFPLLTLFTLPENAIASTTAYIGDLFTDLGVFVWLAIGIPLGFYVISKVISLVARRAR</sequence>
<comment type="caution">
    <text evidence="2">The sequence shown here is derived from an EMBL/GenBank/DDBJ whole genome shotgun (WGS) entry which is preliminary data.</text>
</comment>
<gene>
    <name evidence="2" type="ORF">S06H3_10604</name>
</gene>
<accession>X1MS90</accession>
<name>X1MS90_9ZZZZ</name>
<evidence type="ECO:0000313" key="2">
    <source>
        <dbReference type="EMBL" id="GAI09264.1"/>
    </source>
</evidence>
<keyword evidence="1" id="KW-0472">Membrane</keyword>
<evidence type="ECO:0000256" key="1">
    <source>
        <dbReference type="SAM" id="Phobius"/>
    </source>
</evidence>
<keyword evidence="1" id="KW-0812">Transmembrane</keyword>
<dbReference type="AlphaFoldDB" id="X1MS90"/>
<organism evidence="2">
    <name type="scientific">marine sediment metagenome</name>
    <dbReference type="NCBI Taxonomy" id="412755"/>
    <lineage>
        <taxon>unclassified sequences</taxon>
        <taxon>metagenomes</taxon>
        <taxon>ecological metagenomes</taxon>
    </lineage>
</organism>